<keyword evidence="3" id="KW-1185">Reference proteome</keyword>
<evidence type="ECO:0000313" key="3">
    <source>
        <dbReference type="Proteomes" id="UP001501509"/>
    </source>
</evidence>
<name>A0ABP6BQB6_9ACTN</name>
<feature type="region of interest" description="Disordered" evidence="1">
    <location>
        <begin position="1"/>
        <end position="48"/>
    </location>
</feature>
<feature type="compositionally biased region" description="Basic and acidic residues" evidence="1">
    <location>
        <begin position="25"/>
        <end position="37"/>
    </location>
</feature>
<evidence type="ECO:0000313" key="2">
    <source>
        <dbReference type="EMBL" id="GAA2581953.1"/>
    </source>
</evidence>
<dbReference type="Proteomes" id="UP001501509">
    <property type="component" value="Unassembled WGS sequence"/>
</dbReference>
<accession>A0ABP6BQB6</accession>
<comment type="caution">
    <text evidence="2">The sequence shown here is derived from an EMBL/GenBank/DDBJ whole genome shotgun (WGS) entry which is preliminary data.</text>
</comment>
<gene>
    <name evidence="2" type="ORF">GCM10010411_13320</name>
</gene>
<protein>
    <submittedName>
        <fullName evidence="2">Uncharacterized protein</fullName>
    </submittedName>
</protein>
<reference evidence="3" key="1">
    <citation type="journal article" date="2019" name="Int. J. Syst. Evol. Microbiol.">
        <title>The Global Catalogue of Microorganisms (GCM) 10K type strain sequencing project: providing services to taxonomists for standard genome sequencing and annotation.</title>
        <authorList>
            <consortium name="The Broad Institute Genomics Platform"/>
            <consortium name="The Broad Institute Genome Sequencing Center for Infectious Disease"/>
            <person name="Wu L."/>
            <person name="Ma J."/>
        </authorList>
    </citation>
    <scope>NUCLEOTIDE SEQUENCE [LARGE SCALE GENOMIC DNA]</scope>
    <source>
        <strain evidence="3">JCM 6833</strain>
    </source>
</reference>
<organism evidence="2 3">
    <name type="scientific">Actinomadura fulvescens</name>
    <dbReference type="NCBI Taxonomy" id="46160"/>
    <lineage>
        <taxon>Bacteria</taxon>
        <taxon>Bacillati</taxon>
        <taxon>Actinomycetota</taxon>
        <taxon>Actinomycetes</taxon>
        <taxon>Streptosporangiales</taxon>
        <taxon>Thermomonosporaceae</taxon>
        <taxon>Actinomadura</taxon>
    </lineage>
</organism>
<dbReference type="EMBL" id="BAAATD010000001">
    <property type="protein sequence ID" value="GAA2581953.1"/>
    <property type="molecule type" value="Genomic_DNA"/>
</dbReference>
<evidence type="ECO:0000256" key="1">
    <source>
        <dbReference type="SAM" id="MobiDB-lite"/>
    </source>
</evidence>
<sequence length="71" mass="7331">MLDPADGESGEFGGARRGVQVSAGQRREIPASGRDMRMGAGERSAGSCATAGRRWTDVEVGSLALDHLGSL</sequence>
<proteinExistence type="predicted"/>